<gene>
    <name evidence="10" type="ORF">C7959_12140</name>
</gene>
<dbReference type="AlphaFoldDB" id="A0A4R8H329"/>
<proteinExistence type="predicted"/>
<keyword evidence="2 6" id="KW-0597">Phosphoprotein</keyword>
<keyword evidence="11" id="KW-1185">Reference proteome</keyword>
<dbReference type="GO" id="GO:0000160">
    <property type="term" value="P:phosphorelay signal transduction system"/>
    <property type="evidence" value="ECO:0007669"/>
    <property type="project" value="InterPro"/>
</dbReference>
<dbReference type="PANTHER" id="PTHR44591">
    <property type="entry name" value="STRESS RESPONSE REGULATOR PROTEIN 1"/>
    <property type="match status" value="1"/>
</dbReference>
<evidence type="ECO:0000256" key="5">
    <source>
        <dbReference type="ARBA" id="ARBA00024867"/>
    </source>
</evidence>
<feature type="modified residue" description="4-aspartylphosphate" evidence="6">
    <location>
        <position position="52"/>
    </location>
</feature>
<dbReference type="SMART" id="SM00448">
    <property type="entry name" value="REC"/>
    <property type="match status" value="1"/>
</dbReference>
<feature type="compositionally biased region" description="Basic and acidic residues" evidence="8">
    <location>
        <begin position="214"/>
        <end position="229"/>
    </location>
</feature>
<dbReference type="InterPro" id="IPR019734">
    <property type="entry name" value="TPR_rpt"/>
</dbReference>
<dbReference type="Gene3D" id="3.40.50.2300">
    <property type="match status" value="1"/>
</dbReference>
<evidence type="ECO:0000256" key="3">
    <source>
        <dbReference type="ARBA" id="ARBA00023015"/>
    </source>
</evidence>
<dbReference type="PROSITE" id="PS50005">
    <property type="entry name" value="TPR"/>
    <property type="match status" value="1"/>
</dbReference>
<dbReference type="Gene3D" id="1.25.40.10">
    <property type="entry name" value="Tetratricopeptide repeat domain"/>
    <property type="match status" value="1"/>
</dbReference>
<evidence type="ECO:0000313" key="10">
    <source>
        <dbReference type="EMBL" id="TDX49078.1"/>
    </source>
</evidence>
<dbReference type="PANTHER" id="PTHR44591:SF3">
    <property type="entry name" value="RESPONSE REGULATORY DOMAIN-CONTAINING PROTEIN"/>
    <property type="match status" value="1"/>
</dbReference>
<evidence type="ECO:0000256" key="8">
    <source>
        <dbReference type="SAM" id="MobiDB-lite"/>
    </source>
</evidence>
<evidence type="ECO:0000256" key="7">
    <source>
        <dbReference type="PROSITE-ProRule" id="PRU00339"/>
    </source>
</evidence>
<dbReference type="InterPro" id="IPR050595">
    <property type="entry name" value="Bact_response_regulator"/>
</dbReference>
<evidence type="ECO:0000256" key="1">
    <source>
        <dbReference type="ARBA" id="ARBA00018672"/>
    </source>
</evidence>
<dbReference type="InterPro" id="IPR001789">
    <property type="entry name" value="Sig_transdc_resp-reg_receiver"/>
</dbReference>
<evidence type="ECO:0000256" key="6">
    <source>
        <dbReference type="PROSITE-ProRule" id="PRU00169"/>
    </source>
</evidence>
<comment type="caution">
    <text evidence="10">The sequence shown here is derived from an EMBL/GenBank/DDBJ whole genome shotgun (WGS) entry which is preliminary data.</text>
</comment>
<dbReference type="RefSeq" id="WP_134117591.1">
    <property type="nucleotide sequence ID" value="NZ_SOEG01000021.1"/>
</dbReference>
<name>A0A4R8H329_9FIRM</name>
<feature type="compositionally biased region" description="Polar residues" evidence="8">
    <location>
        <begin position="200"/>
        <end position="213"/>
    </location>
</feature>
<evidence type="ECO:0000256" key="2">
    <source>
        <dbReference type="ARBA" id="ARBA00022553"/>
    </source>
</evidence>
<evidence type="ECO:0000259" key="9">
    <source>
        <dbReference type="PROSITE" id="PS50110"/>
    </source>
</evidence>
<keyword evidence="3" id="KW-0805">Transcription regulation</keyword>
<feature type="region of interest" description="Disordered" evidence="8">
    <location>
        <begin position="200"/>
        <end position="229"/>
    </location>
</feature>
<feature type="repeat" description="TPR" evidence="7">
    <location>
        <begin position="166"/>
        <end position="199"/>
    </location>
</feature>
<organism evidence="10 11">
    <name type="scientific">Orenia marismortui</name>
    <dbReference type="NCBI Taxonomy" id="46469"/>
    <lineage>
        <taxon>Bacteria</taxon>
        <taxon>Bacillati</taxon>
        <taxon>Bacillota</taxon>
        <taxon>Clostridia</taxon>
        <taxon>Halanaerobiales</taxon>
        <taxon>Halobacteroidaceae</taxon>
        <taxon>Orenia</taxon>
    </lineage>
</organism>
<reference evidence="10 11" key="1">
    <citation type="submission" date="2019-03" db="EMBL/GenBank/DDBJ databases">
        <title>Subsurface microbial communities from deep shales in Ohio and West Virginia, USA.</title>
        <authorList>
            <person name="Wrighton K."/>
        </authorList>
    </citation>
    <scope>NUCLEOTIDE SEQUENCE [LARGE SCALE GENOMIC DNA]</scope>
    <source>
        <strain evidence="10 11">MSL 6dP</strain>
    </source>
</reference>
<dbReference type="FunFam" id="3.40.50.2300:FF:000018">
    <property type="entry name" value="DNA-binding transcriptional regulator NtrC"/>
    <property type="match status" value="1"/>
</dbReference>
<dbReference type="SUPFAM" id="SSF52172">
    <property type="entry name" value="CheY-like"/>
    <property type="match status" value="1"/>
</dbReference>
<accession>A0A4R8H329</accession>
<dbReference type="SUPFAM" id="SSF48452">
    <property type="entry name" value="TPR-like"/>
    <property type="match status" value="1"/>
</dbReference>
<comment type="function">
    <text evidence="5">May play the central regulatory role in sporulation. It may be an element of the effector pathway responsible for the activation of sporulation genes in response to nutritional stress. Spo0A may act in concert with spo0H (a sigma factor) to control the expression of some genes that are critical to the sporulation process.</text>
</comment>
<dbReference type="STRING" id="926561.GCA_000379025_01176"/>
<dbReference type="EMBL" id="SOEG01000021">
    <property type="protein sequence ID" value="TDX49078.1"/>
    <property type="molecule type" value="Genomic_DNA"/>
</dbReference>
<keyword evidence="7" id="KW-0802">TPR repeat</keyword>
<evidence type="ECO:0000256" key="4">
    <source>
        <dbReference type="ARBA" id="ARBA00023163"/>
    </source>
</evidence>
<dbReference type="Proteomes" id="UP000295832">
    <property type="component" value="Unassembled WGS sequence"/>
</dbReference>
<keyword evidence="4" id="KW-0804">Transcription</keyword>
<protein>
    <recommendedName>
        <fullName evidence="1">Stage 0 sporulation protein A homolog</fullName>
    </recommendedName>
</protein>
<evidence type="ECO:0000313" key="11">
    <source>
        <dbReference type="Proteomes" id="UP000295832"/>
    </source>
</evidence>
<dbReference type="InterPro" id="IPR011006">
    <property type="entry name" value="CheY-like_superfamily"/>
</dbReference>
<dbReference type="Pfam" id="PF00072">
    <property type="entry name" value="Response_reg"/>
    <property type="match status" value="1"/>
</dbReference>
<dbReference type="InterPro" id="IPR011990">
    <property type="entry name" value="TPR-like_helical_dom_sf"/>
</dbReference>
<dbReference type="PROSITE" id="PS50110">
    <property type="entry name" value="RESPONSE_REGULATORY"/>
    <property type="match status" value="1"/>
</dbReference>
<feature type="domain" description="Response regulatory" evidence="9">
    <location>
        <begin position="4"/>
        <end position="117"/>
    </location>
</feature>
<sequence>MNKKILIIDDEKNIRITLKQCLNQDYEVVTAVNGEDGLDKFQADNFDLVLLDMKLPGINGIEVLKQLKELNNNINTIMITGFGTIETAVETMKLGAIDYLRKPFAPDEIREIVKEVINRRNLEASKEELSSYEEYLSYAKSAITKRDFKKGYDYLQKAVSLDADKPEAFNLMGGILELQDKLLEAQKKYRAALALDPSYQPAQDNLERSTQFDYQKEDINLGEKEVEGE</sequence>